<dbReference type="Gene3D" id="3.10.50.30">
    <property type="entry name" value="Transcription elongation factor, GreA/GreB, C-terminal domain"/>
    <property type="match status" value="1"/>
</dbReference>
<dbReference type="GO" id="GO:0003677">
    <property type="term" value="F:DNA binding"/>
    <property type="evidence" value="ECO:0007669"/>
    <property type="project" value="UniProtKB-UniRule"/>
</dbReference>
<accession>A0A0G7ZL32</accession>
<dbReference type="GO" id="GO:0070063">
    <property type="term" value="F:RNA polymerase binding"/>
    <property type="evidence" value="ECO:0007669"/>
    <property type="project" value="InterPro"/>
</dbReference>
<feature type="domain" description="Transcription elongation factor GreA/GreB N-terminal" evidence="11">
    <location>
        <begin position="19"/>
        <end position="89"/>
    </location>
</feature>
<evidence type="ECO:0000256" key="5">
    <source>
        <dbReference type="ARBA" id="ARBA00023163"/>
    </source>
</evidence>
<dbReference type="InterPro" id="IPR036805">
    <property type="entry name" value="Tscrpt_elong_fac_GreA/B_N_sf"/>
</dbReference>
<dbReference type="InterPro" id="IPR028624">
    <property type="entry name" value="Tscrpt_elong_fac_GreA/B"/>
</dbReference>
<evidence type="ECO:0000256" key="8">
    <source>
        <dbReference type="HAMAP-Rule" id="MF_00105"/>
    </source>
</evidence>
<gene>
    <name evidence="8" type="primary">greA</name>
    <name evidence="12" type="ORF">HEPPS_00560</name>
</gene>
<dbReference type="NCBIfam" id="TIGR01462">
    <property type="entry name" value="greA"/>
    <property type="match status" value="1"/>
</dbReference>
<comment type="similarity">
    <text evidence="1 8 9">Belongs to the GreA/GreB family.</text>
</comment>
<evidence type="ECO:0000256" key="7">
    <source>
        <dbReference type="ARBA" id="ARBA00030776"/>
    </source>
</evidence>
<dbReference type="GO" id="GO:0006354">
    <property type="term" value="P:DNA-templated transcription elongation"/>
    <property type="evidence" value="ECO:0007669"/>
    <property type="project" value="TreeGrafter"/>
</dbReference>
<dbReference type="HAMAP" id="MF_00105">
    <property type="entry name" value="GreA_GreB"/>
    <property type="match status" value="1"/>
</dbReference>
<keyword evidence="5 8" id="KW-0804">Transcription</keyword>
<dbReference type="NCBIfam" id="NF001263">
    <property type="entry name" value="PRK00226.1-4"/>
    <property type="match status" value="1"/>
</dbReference>
<dbReference type="Gene3D" id="1.10.287.180">
    <property type="entry name" value="Transcription elongation factor, GreA/GreB, N-terminal domain"/>
    <property type="match status" value="1"/>
</dbReference>
<evidence type="ECO:0000313" key="12">
    <source>
        <dbReference type="EMBL" id="CRX36857.1"/>
    </source>
</evidence>
<dbReference type="InterPro" id="IPR036953">
    <property type="entry name" value="GreA/GreB_C_sf"/>
</dbReference>
<dbReference type="SUPFAM" id="SSF54534">
    <property type="entry name" value="FKBP-like"/>
    <property type="match status" value="1"/>
</dbReference>
<keyword evidence="4 8" id="KW-0238">DNA-binding</keyword>
<dbReference type="GO" id="GO:0032784">
    <property type="term" value="P:regulation of DNA-templated transcription elongation"/>
    <property type="evidence" value="ECO:0007669"/>
    <property type="project" value="UniProtKB-UniRule"/>
</dbReference>
<dbReference type="FunFam" id="1.10.287.180:FF:000001">
    <property type="entry name" value="Transcription elongation factor GreA"/>
    <property type="match status" value="1"/>
</dbReference>
<proteinExistence type="inferred from homology"/>
<dbReference type="PANTHER" id="PTHR30437:SF4">
    <property type="entry name" value="TRANSCRIPTION ELONGATION FACTOR GREA"/>
    <property type="match status" value="1"/>
</dbReference>
<evidence type="ECO:0000256" key="3">
    <source>
        <dbReference type="ARBA" id="ARBA00023015"/>
    </source>
</evidence>
<evidence type="ECO:0000256" key="6">
    <source>
        <dbReference type="ARBA" id="ARBA00024916"/>
    </source>
</evidence>
<dbReference type="Pfam" id="PF01272">
    <property type="entry name" value="GreA_GreB"/>
    <property type="match status" value="1"/>
</dbReference>
<evidence type="ECO:0000256" key="4">
    <source>
        <dbReference type="ARBA" id="ARBA00023125"/>
    </source>
</evidence>
<dbReference type="AlphaFoldDB" id="A0A0G7ZL32"/>
<reference evidence="13" key="1">
    <citation type="submission" date="2015-05" db="EMBL/GenBank/DDBJ databases">
        <authorList>
            <person name="Collingro A."/>
        </authorList>
    </citation>
    <scope>NUCLEOTIDE SEQUENCE [LARGE SCALE GENOMIC DNA]</scope>
    <source>
        <strain evidence="13">Ps</strain>
    </source>
</reference>
<evidence type="ECO:0000313" key="13">
    <source>
        <dbReference type="Proteomes" id="UP000242141"/>
    </source>
</evidence>
<evidence type="ECO:0000256" key="1">
    <source>
        <dbReference type="ARBA" id="ARBA00008213"/>
    </source>
</evidence>
<dbReference type="Pfam" id="PF03449">
    <property type="entry name" value="GreA_GreB_N"/>
    <property type="match status" value="1"/>
</dbReference>
<comment type="function">
    <text evidence="6 8 9">Necessary for efficient RNA polymerase transcription elongation past template-encoded arresting sites. The arresting sites in DNA have the property of trapping a certain fraction of elongating RNA polymerases that pass through, resulting in locked ternary complexes. Cleavage of the nascent transcript by cleavage factors such as GreA or GreB allows the resumption of elongation from the new 3'terminus. GreA releases sequences of 2 to 3 nucleotides.</text>
</comment>
<evidence type="ECO:0000256" key="2">
    <source>
        <dbReference type="ARBA" id="ARBA00013729"/>
    </source>
</evidence>
<name>A0A0G7ZL32_9MOLU</name>
<dbReference type="EMBL" id="CWGI01000001">
    <property type="protein sequence ID" value="CRX36857.1"/>
    <property type="molecule type" value="Genomic_DNA"/>
</dbReference>
<dbReference type="InterPro" id="IPR023459">
    <property type="entry name" value="Tscrpt_elong_fac_GreA/B_fam"/>
</dbReference>
<dbReference type="PIRSF" id="PIRSF006092">
    <property type="entry name" value="GreA_GreB"/>
    <property type="match status" value="1"/>
</dbReference>
<sequence length="171" mass="19333">MNKKREDLNVGKDMTGEKILLTRTGYEDKKNRLKELVNVIRPQILKELSAAREQGDLSENADYDTAKNKQAKIEAEIYELEDILSKAKIVDIKKSEYIQLGSIVEYQKESEKKTRKVQIVGSIEANSLLNIPQIGNDSPFAKSLLNQKKGNKVTVITPIGNYEIKIISVKN</sequence>
<evidence type="ECO:0000259" key="10">
    <source>
        <dbReference type="Pfam" id="PF01272"/>
    </source>
</evidence>
<dbReference type="Proteomes" id="UP000242141">
    <property type="component" value="Unassembled WGS sequence"/>
</dbReference>
<dbReference type="InterPro" id="IPR006359">
    <property type="entry name" value="Tscrpt_elong_fac_GreA"/>
</dbReference>
<dbReference type="InterPro" id="IPR001437">
    <property type="entry name" value="Tscrpt_elong_fac_GreA/B_C"/>
</dbReference>
<evidence type="ECO:0000256" key="9">
    <source>
        <dbReference type="RuleBase" id="RU000556"/>
    </source>
</evidence>
<keyword evidence="3 8" id="KW-0805">Transcription regulation</keyword>
<dbReference type="SUPFAM" id="SSF46557">
    <property type="entry name" value="GreA transcript cleavage protein, N-terminal domain"/>
    <property type="match status" value="1"/>
</dbReference>
<organism evidence="12 13">
    <name type="scientific">Candidatus Hepatoplasma crinochetorum</name>
    <dbReference type="NCBI Taxonomy" id="295596"/>
    <lineage>
        <taxon>Bacteria</taxon>
        <taxon>Bacillati</taxon>
        <taxon>Mycoplasmatota</taxon>
        <taxon>Mollicutes</taxon>
        <taxon>Candidatus Hepatoplasmataceae</taxon>
        <taxon>Candidatus Hepatoplasma</taxon>
    </lineage>
</organism>
<feature type="domain" description="Transcription elongation factor GreA/GreB C-terminal" evidence="10">
    <location>
        <begin position="96"/>
        <end position="170"/>
    </location>
</feature>
<dbReference type="InterPro" id="IPR022691">
    <property type="entry name" value="Tscrpt_elong_fac_GreA/B_N"/>
</dbReference>
<evidence type="ECO:0000259" key="11">
    <source>
        <dbReference type="Pfam" id="PF03449"/>
    </source>
</evidence>
<dbReference type="PANTHER" id="PTHR30437">
    <property type="entry name" value="TRANSCRIPTION ELONGATION FACTOR GREA"/>
    <property type="match status" value="1"/>
</dbReference>
<keyword evidence="13" id="KW-1185">Reference proteome</keyword>
<protein>
    <recommendedName>
        <fullName evidence="2 8">Transcription elongation factor GreA</fullName>
    </recommendedName>
    <alternativeName>
        <fullName evidence="7 8">Transcript cleavage factor GreA</fullName>
    </alternativeName>
</protein>